<dbReference type="InterPro" id="IPR040224">
    <property type="entry name" value="RDM1"/>
</dbReference>
<dbReference type="Gene3D" id="3.30.390.80">
    <property type="entry name" value="DNA repair protein Rad52/59/22"/>
    <property type="match status" value="1"/>
</dbReference>
<dbReference type="PROSITE" id="PS50102">
    <property type="entry name" value="RRM"/>
    <property type="match status" value="1"/>
</dbReference>
<dbReference type="SMART" id="SM00360">
    <property type="entry name" value="RRM"/>
    <property type="match status" value="1"/>
</dbReference>
<accession>A0A6C0WVD0</accession>
<dbReference type="InterPro" id="IPR000504">
    <property type="entry name" value="RRM_dom"/>
</dbReference>
<dbReference type="Gene3D" id="3.30.70.330">
    <property type="match status" value="1"/>
</dbReference>
<name>A0A6C0WVD0_ACTEQ</name>
<gene>
    <name evidence="3" type="primary">Rad52</name>
</gene>
<organism evidence="3">
    <name type="scientific">Actinia equina</name>
    <name type="common">Beadlet anemone</name>
    <dbReference type="NCBI Taxonomy" id="6106"/>
    <lineage>
        <taxon>Eukaryota</taxon>
        <taxon>Metazoa</taxon>
        <taxon>Cnidaria</taxon>
        <taxon>Anthozoa</taxon>
        <taxon>Hexacorallia</taxon>
        <taxon>Actiniaria</taxon>
        <taxon>Actiniidae</taxon>
        <taxon>Actinia</taxon>
    </lineage>
</organism>
<evidence type="ECO:0000313" key="3">
    <source>
        <dbReference type="EMBL" id="QIC49986.1"/>
    </source>
</evidence>
<dbReference type="InterPro" id="IPR042525">
    <property type="entry name" value="Rad52_Rad59_Rad22_sf"/>
</dbReference>
<dbReference type="SUPFAM" id="SSF54928">
    <property type="entry name" value="RNA-binding domain, RBD"/>
    <property type="match status" value="1"/>
</dbReference>
<dbReference type="SUPFAM" id="SSF54768">
    <property type="entry name" value="dsRNA-binding domain-like"/>
    <property type="match status" value="1"/>
</dbReference>
<dbReference type="PANTHER" id="PTHR31164">
    <property type="entry name" value="RAD52 MOTIF-CONTAINING PROTEIN 1"/>
    <property type="match status" value="1"/>
</dbReference>
<dbReference type="GO" id="GO:0006310">
    <property type="term" value="P:DNA recombination"/>
    <property type="evidence" value="ECO:0007669"/>
    <property type="project" value="UniProtKB-ARBA"/>
</dbReference>
<proteinExistence type="predicted"/>
<dbReference type="GO" id="GO:0005730">
    <property type="term" value="C:nucleolus"/>
    <property type="evidence" value="ECO:0007669"/>
    <property type="project" value="TreeGrafter"/>
</dbReference>
<evidence type="ECO:0000256" key="1">
    <source>
        <dbReference type="PROSITE-ProRule" id="PRU00176"/>
    </source>
</evidence>
<dbReference type="EMBL" id="MN307103">
    <property type="protein sequence ID" value="QIC49986.1"/>
    <property type="molecule type" value="Genomic_DNA"/>
</dbReference>
<dbReference type="InterPro" id="IPR035979">
    <property type="entry name" value="RBD_domain_sf"/>
</dbReference>
<dbReference type="OrthoDB" id="6287754at2759"/>
<dbReference type="PANTHER" id="PTHR31164:SF1">
    <property type="entry name" value="RAD52 MOTIF-CONTAINING PROTEIN 1"/>
    <property type="match status" value="1"/>
</dbReference>
<dbReference type="GO" id="GO:0003723">
    <property type="term" value="F:RNA binding"/>
    <property type="evidence" value="ECO:0007669"/>
    <property type="project" value="UniProtKB-UniRule"/>
</dbReference>
<dbReference type="AlphaFoldDB" id="A0A6C0WVD0"/>
<dbReference type="Pfam" id="PF25517">
    <property type="entry name" value="DSRM_RDM1"/>
    <property type="match status" value="1"/>
</dbReference>
<keyword evidence="1" id="KW-0694">RNA-binding</keyword>
<feature type="domain" description="RRM" evidence="2">
    <location>
        <begin position="20"/>
        <end position="117"/>
    </location>
</feature>
<evidence type="ECO:0000259" key="2">
    <source>
        <dbReference type="PROSITE" id="PS50102"/>
    </source>
</evidence>
<reference evidence="3" key="1">
    <citation type="journal article" date="2020" name="Mar. Genomics">
        <title>The genome of the sea anemone Actinia equina (L.): meiotic toolkit genes and the question of sexual reproduction.</title>
        <authorList>
            <person name="Wilding C.S."/>
            <person name="Fletcher N."/>
            <person name="Smith E.K."/>
            <person name="Prentis P."/>
            <person name="Weedall G.D."/>
            <person name="Stewart Z."/>
        </authorList>
    </citation>
    <scope>NUCLEOTIDE SEQUENCE</scope>
    <source>
        <tissue evidence="3">Red pedal disc</tissue>
    </source>
</reference>
<dbReference type="FunFam" id="3.30.390.80:FF:000002">
    <property type="entry name" value="RAD52 motif containing 1"/>
    <property type="match status" value="1"/>
</dbReference>
<dbReference type="GO" id="GO:0006302">
    <property type="term" value="P:double-strand break repair"/>
    <property type="evidence" value="ECO:0007669"/>
    <property type="project" value="UniProtKB-ARBA"/>
</dbReference>
<protein>
    <submittedName>
        <fullName evidence="3">RAD52 motif-containing protein 1</fullName>
    </submittedName>
</protein>
<sequence length="296" mass="33832">MAADSPVELIEFIRPCRNQNNLYVTNISRNLSEDEVQMKLTQIFSKFGLLYEVQVFDAKENTSEEPQSFCYHDNDTRSSLYAFVKFYSTKAAARAQRETNGKWLIGGQFLKVQFANRKKVVDTPAPLYMARCTELANYYLGFNGWSTKIIKIEKLDEKTMDNQEISAFMYRSIVRLEIKAHDCYCDGIGYGGDRKTLKQEKDPLKKLELTAIAKKIAHRHAFENAFKRVIIIALDNGKVSVEINQTDVSDCELIGLSEDGVVHINQVKEQTTNSDEEIEDEEILEALNALMDPIED</sequence>
<dbReference type="InterPro" id="IPR012677">
    <property type="entry name" value="Nucleotide-bd_a/b_plait_sf"/>
</dbReference>
<dbReference type="InterPro" id="IPR057652">
    <property type="entry name" value="DSRM_RDM1"/>
</dbReference>